<evidence type="ECO:0000313" key="3">
    <source>
        <dbReference type="EMBL" id="KAF0913842.1"/>
    </source>
</evidence>
<protein>
    <submittedName>
        <fullName evidence="3">Uncharacterized protein</fullName>
    </submittedName>
</protein>
<reference evidence="3 4" key="1">
    <citation type="submission" date="2019-11" db="EMBL/GenBank/DDBJ databases">
        <title>Whole genome sequence of Oryza granulata.</title>
        <authorList>
            <person name="Li W."/>
        </authorList>
    </citation>
    <scope>NUCLEOTIDE SEQUENCE [LARGE SCALE GENOMIC DNA]</scope>
    <source>
        <strain evidence="4">cv. Menghai</strain>
        <tissue evidence="3">Leaf</tissue>
    </source>
</reference>
<keyword evidence="2" id="KW-0812">Transmembrane</keyword>
<keyword evidence="2" id="KW-0472">Membrane</keyword>
<keyword evidence="4" id="KW-1185">Reference proteome</keyword>
<proteinExistence type="predicted"/>
<dbReference type="AlphaFoldDB" id="A0A6G1DNR3"/>
<feature type="region of interest" description="Disordered" evidence="1">
    <location>
        <begin position="48"/>
        <end position="100"/>
    </location>
</feature>
<accession>A0A6G1DNR3</accession>
<dbReference type="OrthoDB" id="696241at2759"/>
<dbReference type="EMBL" id="SPHZ02000006">
    <property type="protein sequence ID" value="KAF0913842.1"/>
    <property type="molecule type" value="Genomic_DNA"/>
</dbReference>
<name>A0A6G1DNR3_9ORYZ</name>
<keyword evidence="2" id="KW-1133">Transmembrane helix</keyword>
<evidence type="ECO:0000256" key="2">
    <source>
        <dbReference type="SAM" id="Phobius"/>
    </source>
</evidence>
<gene>
    <name evidence="3" type="ORF">E2562_024927</name>
</gene>
<dbReference type="Proteomes" id="UP000479710">
    <property type="component" value="Unassembled WGS sequence"/>
</dbReference>
<feature type="transmembrane region" description="Helical" evidence="2">
    <location>
        <begin position="20"/>
        <end position="41"/>
    </location>
</feature>
<evidence type="ECO:0000313" key="4">
    <source>
        <dbReference type="Proteomes" id="UP000479710"/>
    </source>
</evidence>
<sequence>MARILLASAGDAAAVVGQPWFVVLCMAVASVLIVSFAVFLCGHSSGVHDEDLPKKKPTKPSSTKVRSMAGRSGTVVDTTGVHSTRMHRSTPRATTARSCGAPLSRSQYAVMWQDPSTLVMDGLARSHVQDLGIPTVDGHV</sequence>
<organism evidence="3 4">
    <name type="scientific">Oryza meyeriana var. granulata</name>
    <dbReference type="NCBI Taxonomy" id="110450"/>
    <lineage>
        <taxon>Eukaryota</taxon>
        <taxon>Viridiplantae</taxon>
        <taxon>Streptophyta</taxon>
        <taxon>Embryophyta</taxon>
        <taxon>Tracheophyta</taxon>
        <taxon>Spermatophyta</taxon>
        <taxon>Magnoliopsida</taxon>
        <taxon>Liliopsida</taxon>
        <taxon>Poales</taxon>
        <taxon>Poaceae</taxon>
        <taxon>BOP clade</taxon>
        <taxon>Oryzoideae</taxon>
        <taxon>Oryzeae</taxon>
        <taxon>Oryzinae</taxon>
        <taxon>Oryza</taxon>
        <taxon>Oryza meyeriana</taxon>
    </lineage>
</organism>
<comment type="caution">
    <text evidence="3">The sequence shown here is derived from an EMBL/GenBank/DDBJ whole genome shotgun (WGS) entry which is preliminary data.</text>
</comment>
<evidence type="ECO:0000256" key="1">
    <source>
        <dbReference type="SAM" id="MobiDB-lite"/>
    </source>
</evidence>